<feature type="transmembrane region" description="Helical" evidence="2">
    <location>
        <begin position="54"/>
        <end position="87"/>
    </location>
</feature>
<name>A0A098BQ63_9NOCA</name>
<sequence>MSTTDGETLMSENFAHRPDPHFALPPAAVRHPVRLDDPAPARPAPGLRPRLGTVLGTVVSAGAVATMVTGFVAVGAAATVSGVISAVRLGP</sequence>
<dbReference type="eggNOG" id="ENOG5031GDC">
    <property type="taxonomic scope" value="Bacteria"/>
</dbReference>
<evidence type="ECO:0000256" key="1">
    <source>
        <dbReference type="SAM" id="MobiDB-lite"/>
    </source>
</evidence>
<accession>A0A098BQ63</accession>
<dbReference type="EMBL" id="CCSD01000089">
    <property type="protein sequence ID" value="CDZ90833.1"/>
    <property type="molecule type" value="Genomic_DNA"/>
</dbReference>
<reference evidence="3 4" key="1">
    <citation type="journal article" date="2014" name="Genome Announc.">
        <title>Draft Genome Sequence of Propane- and Butane-Oxidizing Actinobacterium Rhodococcus ruber IEGM 231.</title>
        <authorList>
            <person name="Ivshina I.B."/>
            <person name="Kuyukina M.S."/>
            <person name="Krivoruchko A.V."/>
            <person name="Barbe V."/>
            <person name="Fischer C."/>
        </authorList>
    </citation>
    <scope>NUCLEOTIDE SEQUENCE [LARGE SCALE GENOMIC DNA]</scope>
</reference>
<dbReference type="Proteomes" id="UP000042997">
    <property type="component" value="Unassembled WGS sequence"/>
</dbReference>
<evidence type="ECO:0000313" key="3">
    <source>
        <dbReference type="EMBL" id="CDZ90833.1"/>
    </source>
</evidence>
<proteinExistence type="predicted"/>
<evidence type="ECO:0000256" key="2">
    <source>
        <dbReference type="SAM" id="Phobius"/>
    </source>
</evidence>
<feature type="region of interest" description="Disordered" evidence="1">
    <location>
        <begin position="1"/>
        <end position="47"/>
    </location>
</feature>
<keyword evidence="2" id="KW-0472">Membrane</keyword>
<keyword evidence="2" id="KW-1133">Transmembrane helix</keyword>
<keyword evidence="2" id="KW-0812">Transmembrane</keyword>
<gene>
    <name evidence="3" type="ORF">RHRU231_750180</name>
</gene>
<evidence type="ECO:0000313" key="4">
    <source>
        <dbReference type="Proteomes" id="UP000042997"/>
    </source>
</evidence>
<protein>
    <submittedName>
        <fullName evidence="3">Uncharacterized protein</fullName>
    </submittedName>
</protein>
<organism evidence="3 4">
    <name type="scientific">Rhodococcus ruber</name>
    <dbReference type="NCBI Taxonomy" id="1830"/>
    <lineage>
        <taxon>Bacteria</taxon>
        <taxon>Bacillati</taxon>
        <taxon>Actinomycetota</taxon>
        <taxon>Actinomycetes</taxon>
        <taxon>Mycobacteriales</taxon>
        <taxon>Nocardiaceae</taxon>
        <taxon>Rhodococcus</taxon>
    </lineage>
</organism>
<dbReference type="AlphaFoldDB" id="A0A098BQ63"/>